<dbReference type="Pfam" id="PF01593">
    <property type="entry name" value="Amino_oxidase"/>
    <property type="match status" value="2"/>
</dbReference>
<dbReference type="Gene3D" id="3.90.660.20">
    <property type="entry name" value="Protoporphyrinogen oxidase, mitochondrial, domain 2"/>
    <property type="match status" value="2"/>
</dbReference>
<evidence type="ECO:0000313" key="15">
    <source>
        <dbReference type="EMBL" id="SDS06235.1"/>
    </source>
</evidence>
<dbReference type="AlphaFoldDB" id="A0A1H1P5G6"/>
<evidence type="ECO:0000256" key="4">
    <source>
        <dbReference type="ARBA" id="ARBA00004744"/>
    </source>
</evidence>
<dbReference type="STRING" id="684552.SAMN04489719_1451"/>
<feature type="compositionally biased region" description="Low complexity" evidence="13">
    <location>
        <begin position="12"/>
        <end position="26"/>
    </location>
</feature>
<evidence type="ECO:0000256" key="2">
    <source>
        <dbReference type="ARBA" id="ARBA00001974"/>
    </source>
</evidence>
<dbReference type="UniPathway" id="UPA00252"/>
<evidence type="ECO:0000256" key="5">
    <source>
        <dbReference type="ARBA" id="ARBA00008310"/>
    </source>
</evidence>
<dbReference type="RefSeq" id="WP_157674262.1">
    <property type="nucleotide sequence ID" value="NZ_LT629734.1"/>
</dbReference>
<dbReference type="EMBL" id="LT629734">
    <property type="protein sequence ID" value="SDS06235.1"/>
    <property type="molecule type" value="Genomic_DNA"/>
</dbReference>
<dbReference type="PANTHER" id="PTHR42923:SF3">
    <property type="entry name" value="PROTOPORPHYRINOGEN OXIDASE"/>
    <property type="match status" value="1"/>
</dbReference>
<name>A0A1H1P5G6_9MICO</name>
<sequence>MTDHSGAERTGAVADARAASPAADAPGPAPQYDTIVAGAGIAGLTVAHELAGRGYRVLVLEATDRVGGTAAALELDGLRLDAGAESFAVRGGAVAELLGELGLADDIVDPNPAGAWLQLEDRAVPLPKRTLLGIPSTPLAQDVIDALGWGGALRAYLDRLMPVLRIGKDDALGPLVRRRMGQKVLDRLVAPLAGGVYSADPELLDIAVVAPGLNNGITRTGSLSGGVAFVLEERAAAGAAGADAKPGSAVQGVRGGIHRLVDALAERAREHRAEIRTGVRVAAIAPTDTGWSVETDAGALAASSVVVALPEPEARRLLLPLASTPPVEERAPEALASTPPVEERAMEALASTPPVEERAPEALASRDHTVDPGATVELVTLVLPAGAVSGDPRGTGVLVAADATGIRAKAMTHATAKWPWLREAAAGREIVRLSYGSAGGAAPATEGLDDEAAAALALEDAQAIFGTALPQPVATARVRWQQGQPSSVLGARDRQQQLRDAAAAHDGLVVVGAAVAGTGLAQVVPDARRAALEIRRERFAVRGTPWTDDLEHDSGTDLEADGASATGRRDASAPTDDAARGDA</sequence>
<feature type="domain" description="Amine oxidase" evidence="14">
    <location>
        <begin position="423"/>
        <end position="531"/>
    </location>
</feature>
<keyword evidence="9 12" id="KW-0274">FAD</keyword>
<protein>
    <recommendedName>
        <fullName evidence="7 12">Coproporphyrinogen III oxidase</fullName>
        <ecNumber evidence="6 12">1.3.3.15</ecNumber>
    </recommendedName>
</protein>
<dbReference type="SUPFAM" id="SSF54373">
    <property type="entry name" value="FAD-linked reductases, C-terminal domain"/>
    <property type="match status" value="1"/>
</dbReference>
<evidence type="ECO:0000256" key="13">
    <source>
        <dbReference type="SAM" id="MobiDB-lite"/>
    </source>
</evidence>
<keyword evidence="8 12" id="KW-0285">Flavoprotein</keyword>
<feature type="domain" description="Amine oxidase" evidence="14">
    <location>
        <begin position="41"/>
        <end position="339"/>
    </location>
</feature>
<proteinExistence type="inferred from homology"/>
<dbReference type="Gene3D" id="1.10.3110.10">
    <property type="entry name" value="protoporphyrinogen ix oxidase, domain 3"/>
    <property type="match status" value="1"/>
</dbReference>
<evidence type="ECO:0000256" key="3">
    <source>
        <dbReference type="ARBA" id="ARBA00002185"/>
    </source>
</evidence>
<evidence type="ECO:0000256" key="10">
    <source>
        <dbReference type="ARBA" id="ARBA00023002"/>
    </source>
</evidence>
<evidence type="ECO:0000259" key="14">
    <source>
        <dbReference type="Pfam" id="PF01593"/>
    </source>
</evidence>
<comment type="catalytic activity">
    <reaction evidence="1">
        <text>coproporphyrinogen III + 3 O2 = coproporphyrin III + 3 H2O2</text>
        <dbReference type="Rhea" id="RHEA:43436"/>
        <dbReference type="ChEBI" id="CHEBI:15379"/>
        <dbReference type="ChEBI" id="CHEBI:16240"/>
        <dbReference type="ChEBI" id="CHEBI:57309"/>
        <dbReference type="ChEBI" id="CHEBI:131725"/>
        <dbReference type="EC" id="1.3.3.15"/>
    </reaction>
    <physiologicalReaction direction="left-to-right" evidence="1">
        <dbReference type="Rhea" id="RHEA:43437"/>
    </physiologicalReaction>
</comment>
<dbReference type="InterPro" id="IPR036188">
    <property type="entry name" value="FAD/NAD-bd_sf"/>
</dbReference>
<feature type="compositionally biased region" description="Acidic residues" evidence="13">
    <location>
        <begin position="548"/>
        <end position="560"/>
    </location>
</feature>
<comment type="cofactor">
    <cofactor evidence="2 12">
        <name>FAD</name>
        <dbReference type="ChEBI" id="CHEBI:57692"/>
    </cofactor>
</comment>
<evidence type="ECO:0000256" key="8">
    <source>
        <dbReference type="ARBA" id="ARBA00022630"/>
    </source>
</evidence>
<comment type="similarity">
    <text evidence="5 12">Belongs to the protoporphyrinogen/coproporphyrinogen oxidase family. Coproporphyrinogen III oxidase subfamily.</text>
</comment>
<dbReference type="GO" id="GO:0004729">
    <property type="term" value="F:oxygen-dependent protoporphyrinogen oxidase activity"/>
    <property type="evidence" value="ECO:0007669"/>
    <property type="project" value="UniProtKB-UniRule"/>
</dbReference>
<evidence type="ECO:0000256" key="1">
    <source>
        <dbReference type="ARBA" id="ARBA00001755"/>
    </source>
</evidence>
<comment type="function">
    <text evidence="3 12">Involved in coproporphyrin-dependent heme b biosynthesis. Catalyzes the oxidation of coproporphyrinogen III to coproporphyrin III.</text>
</comment>
<dbReference type="NCBIfam" id="TIGR00562">
    <property type="entry name" value="proto_IX_ox"/>
    <property type="match status" value="1"/>
</dbReference>
<dbReference type="EC" id="1.3.3.15" evidence="6 12"/>
<evidence type="ECO:0000313" key="16">
    <source>
        <dbReference type="Proteomes" id="UP000199649"/>
    </source>
</evidence>
<organism evidence="15 16">
    <name type="scientific">Agrococcus carbonis</name>
    <dbReference type="NCBI Taxonomy" id="684552"/>
    <lineage>
        <taxon>Bacteria</taxon>
        <taxon>Bacillati</taxon>
        <taxon>Actinomycetota</taxon>
        <taxon>Actinomycetes</taxon>
        <taxon>Micrococcales</taxon>
        <taxon>Microbacteriaceae</taxon>
        <taxon>Agrococcus</taxon>
    </lineage>
</organism>
<dbReference type="GO" id="GO:0006783">
    <property type="term" value="P:heme biosynthetic process"/>
    <property type="evidence" value="ECO:0007669"/>
    <property type="project" value="UniProtKB-UniRule"/>
</dbReference>
<comment type="subcellular location">
    <subcellularLocation>
        <location evidence="12">Cytoplasm</location>
    </subcellularLocation>
</comment>
<dbReference type="OrthoDB" id="3450553at2"/>
<evidence type="ECO:0000256" key="6">
    <source>
        <dbReference type="ARBA" id="ARBA00012402"/>
    </source>
</evidence>
<evidence type="ECO:0000256" key="12">
    <source>
        <dbReference type="RuleBase" id="RU364052"/>
    </source>
</evidence>
<accession>A0A1H1P5G6</accession>
<dbReference type="InterPro" id="IPR004572">
    <property type="entry name" value="Protoporphyrinogen_oxidase"/>
</dbReference>
<dbReference type="Proteomes" id="UP000199649">
    <property type="component" value="Chromosome I"/>
</dbReference>
<keyword evidence="12" id="KW-0963">Cytoplasm</keyword>
<dbReference type="InterPro" id="IPR050464">
    <property type="entry name" value="Zeta_carotene_desat/Oxidored"/>
</dbReference>
<feature type="region of interest" description="Disordered" evidence="13">
    <location>
        <begin position="546"/>
        <end position="583"/>
    </location>
</feature>
<feature type="region of interest" description="Disordered" evidence="13">
    <location>
        <begin position="1"/>
        <end position="27"/>
    </location>
</feature>
<feature type="compositionally biased region" description="Basic and acidic residues" evidence="13">
    <location>
        <begin position="567"/>
        <end position="583"/>
    </location>
</feature>
<gene>
    <name evidence="15" type="ORF">SAMN04489719_1451</name>
</gene>
<dbReference type="GO" id="GO:0005737">
    <property type="term" value="C:cytoplasm"/>
    <property type="evidence" value="ECO:0007669"/>
    <property type="project" value="UniProtKB-SubCell"/>
</dbReference>
<dbReference type="InterPro" id="IPR002937">
    <property type="entry name" value="Amino_oxidase"/>
</dbReference>
<dbReference type="PANTHER" id="PTHR42923">
    <property type="entry name" value="PROTOPORPHYRINOGEN OXIDASE"/>
    <property type="match status" value="1"/>
</dbReference>
<keyword evidence="10 12" id="KW-0560">Oxidoreductase</keyword>
<keyword evidence="16" id="KW-1185">Reference proteome</keyword>
<reference evidence="16" key="1">
    <citation type="submission" date="2016-10" db="EMBL/GenBank/DDBJ databases">
        <authorList>
            <person name="Varghese N."/>
            <person name="Submissions S."/>
        </authorList>
    </citation>
    <scope>NUCLEOTIDE SEQUENCE [LARGE SCALE GENOMIC DNA]</scope>
    <source>
        <strain evidence="16">DSM 22965</strain>
    </source>
</reference>
<keyword evidence="11 12" id="KW-0350">Heme biosynthesis</keyword>
<comment type="pathway">
    <text evidence="4 12">Porphyrin-containing compound metabolism; protoheme biosynthesis.</text>
</comment>
<dbReference type="SUPFAM" id="SSF51905">
    <property type="entry name" value="FAD/NAD(P)-binding domain"/>
    <property type="match status" value="1"/>
</dbReference>
<evidence type="ECO:0000256" key="9">
    <source>
        <dbReference type="ARBA" id="ARBA00022827"/>
    </source>
</evidence>
<evidence type="ECO:0000256" key="7">
    <source>
        <dbReference type="ARBA" id="ARBA00019046"/>
    </source>
</evidence>
<dbReference type="Gene3D" id="3.50.50.60">
    <property type="entry name" value="FAD/NAD(P)-binding domain"/>
    <property type="match status" value="2"/>
</dbReference>
<evidence type="ECO:0000256" key="11">
    <source>
        <dbReference type="ARBA" id="ARBA00023133"/>
    </source>
</evidence>